<evidence type="ECO:0000313" key="3">
    <source>
        <dbReference type="Proteomes" id="UP000821866"/>
    </source>
</evidence>
<keyword evidence="1" id="KW-0812">Transmembrane</keyword>
<keyword evidence="1" id="KW-1133">Transmembrane helix</keyword>
<keyword evidence="1" id="KW-0472">Membrane</keyword>
<dbReference type="Proteomes" id="UP000821866">
    <property type="component" value="Chromosome 3"/>
</dbReference>
<evidence type="ECO:0000313" key="2">
    <source>
        <dbReference type="EMBL" id="KAH8032647.1"/>
    </source>
</evidence>
<proteinExistence type="predicted"/>
<sequence>MTNTAKETLEQCTDTHKVTKLYLRLKIALEEDNNADAITAVQNMRKKCEKKDQNFFKKLFFWRILFCCVLMLFNVKEIYIYIYILQAGKMDLTKDVLKQMVSPPEKNPALAELQLKCLQCVVALCLTKFEQNSTGFSNTYTEVGDCIEKAANILFVCENGKWHAEQCQWFATVCWNLALQPEANAEQQFRLLSHSFKLMLNVHGRQDTTKRITTYAIMATLSGVTASRRPAIDVQLKEAILRDVYQIAEKLKEVNPRWRENKQLALMLLTAEFEAIVCGPGAPNGKAVLAQVLSLSGDNTDIIEGFVAICQLIWMMTTVWNEGLQRYIEGALPSAKRYLNCALRIVDILPTLKAAYQQRLLSRYQGLFEDEMDQQSTTNDNSA</sequence>
<organism evidence="2 3">
    <name type="scientific">Rhipicephalus microplus</name>
    <name type="common">Cattle tick</name>
    <name type="synonym">Boophilus microplus</name>
    <dbReference type="NCBI Taxonomy" id="6941"/>
    <lineage>
        <taxon>Eukaryota</taxon>
        <taxon>Metazoa</taxon>
        <taxon>Ecdysozoa</taxon>
        <taxon>Arthropoda</taxon>
        <taxon>Chelicerata</taxon>
        <taxon>Arachnida</taxon>
        <taxon>Acari</taxon>
        <taxon>Parasitiformes</taxon>
        <taxon>Ixodida</taxon>
        <taxon>Ixodoidea</taxon>
        <taxon>Ixodidae</taxon>
        <taxon>Rhipicephalinae</taxon>
        <taxon>Rhipicephalus</taxon>
        <taxon>Boophilus</taxon>
    </lineage>
</organism>
<keyword evidence="3" id="KW-1185">Reference proteome</keyword>
<evidence type="ECO:0000256" key="1">
    <source>
        <dbReference type="SAM" id="Phobius"/>
    </source>
</evidence>
<name>A0A9J6EED5_RHIMP</name>
<dbReference type="EMBL" id="JABSTU010000005">
    <property type="protein sequence ID" value="KAH8032647.1"/>
    <property type="molecule type" value="Genomic_DNA"/>
</dbReference>
<feature type="transmembrane region" description="Helical" evidence="1">
    <location>
        <begin position="60"/>
        <end position="84"/>
    </location>
</feature>
<dbReference type="AlphaFoldDB" id="A0A9J6EED5"/>
<comment type="caution">
    <text evidence="2">The sequence shown here is derived from an EMBL/GenBank/DDBJ whole genome shotgun (WGS) entry which is preliminary data.</text>
</comment>
<reference evidence="2" key="1">
    <citation type="journal article" date="2020" name="Cell">
        <title>Large-Scale Comparative Analyses of Tick Genomes Elucidate Their Genetic Diversity and Vector Capacities.</title>
        <authorList>
            <consortium name="Tick Genome and Microbiome Consortium (TIGMIC)"/>
            <person name="Jia N."/>
            <person name="Wang J."/>
            <person name="Shi W."/>
            <person name="Du L."/>
            <person name="Sun Y."/>
            <person name="Zhan W."/>
            <person name="Jiang J.F."/>
            <person name="Wang Q."/>
            <person name="Zhang B."/>
            <person name="Ji P."/>
            <person name="Bell-Sakyi L."/>
            <person name="Cui X.M."/>
            <person name="Yuan T.T."/>
            <person name="Jiang B.G."/>
            <person name="Yang W.F."/>
            <person name="Lam T.T."/>
            <person name="Chang Q.C."/>
            <person name="Ding S.J."/>
            <person name="Wang X.J."/>
            <person name="Zhu J.G."/>
            <person name="Ruan X.D."/>
            <person name="Zhao L."/>
            <person name="Wei J.T."/>
            <person name="Ye R.Z."/>
            <person name="Que T.C."/>
            <person name="Du C.H."/>
            <person name="Zhou Y.H."/>
            <person name="Cheng J.X."/>
            <person name="Dai P.F."/>
            <person name="Guo W.B."/>
            <person name="Han X.H."/>
            <person name="Huang E.J."/>
            <person name="Li L.F."/>
            <person name="Wei W."/>
            <person name="Gao Y.C."/>
            <person name="Liu J.Z."/>
            <person name="Shao H.Z."/>
            <person name="Wang X."/>
            <person name="Wang C.C."/>
            <person name="Yang T.C."/>
            <person name="Huo Q.B."/>
            <person name="Li W."/>
            <person name="Chen H.Y."/>
            <person name="Chen S.E."/>
            <person name="Zhou L.G."/>
            <person name="Ni X.B."/>
            <person name="Tian J.H."/>
            <person name="Sheng Y."/>
            <person name="Liu T."/>
            <person name="Pan Y.S."/>
            <person name="Xia L.Y."/>
            <person name="Li J."/>
            <person name="Zhao F."/>
            <person name="Cao W.C."/>
        </authorList>
    </citation>
    <scope>NUCLEOTIDE SEQUENCE</scope>
    <source>
        <strain evidence="2">Rmic-2018</strain>
    </source>
</reference>
<reference evidence="2" key="2">
    <citation type="submission" date="2021-09" db="EMBL/GenBank/DDBJ databases">
        <authorList>
            <person name="Jia N."/>
            <person name="Wang J."/>
            <person name="Shi W."/>
            <person name="Du L."/>
            <person name="Sun Y."/>
            <person name="Zhan W."/>
            <person name="Jiang J."/>
            <person name="Wang Q."/>
            <person name="Zhang B."/>
            <person name="Ji P."/>
            <person name="Sakyi L.B."/>
            <person name="Cui X."/>
            <person name="Yuan T."/>
            <person name="Jiang B."/>
            <person name="Yang W."/>
            <person name="Lam T.T.-Y."/>
            <person name="Chang Q."/>
            <person name="Ding S."/>
            <person name="Wang X."/>
            <person name="Zhu J."/>
            <person name="Ruan X."/>
            <person name="Zhao L."/>
            <person name="Wei J."/>
            <person name="Que T."/>
            <person name="Du C."/>
            <person name="Cheng J."/>
            <person name="Dai P."/>
            <person name="Han X."/>
            <person name="Huang E."/>
            <person name="Gao Y."/>
            <person name="Liu J."/>
            <person name="Shao H."/>
            <person name="Ye R."/>
            <person name="Li L."/>
            <person name="Wei W."/>
            <person name="Wang X."/>
            <person name="Wang C."/>
            <person name="Huo Q."/>
            <person name="Li W."/>
            <person name="Guo W."/>
            <person name="Chen H."/>
            <person name="Chen S."/>
            <person name="Zhou L."/>
            <person name="Zhou L."/>
            <person name="Ni X."/>
            <person name="Tian J."/>
            <person name="Zhou Y."/>
            <person name="Sheng Y."/>
            <person name="Liu T."/>
            <person name="Pan Y."/>
            <person name="Xia L."/>
            <person name="Li J."/>
            <person name="Zhao F."/>
            <person name="Cao W."/>
        </authorList>
    </citation>
    <scope>NUCLEOTIDE SEQUENCE</scope>
    <source>
        <strain evidence="2">Rmic-2018</strain>
        <tissue evidence="2">Larvae</tissue>
    </source>
</reference>
<protein>
    <submittedName>
        <fullName evidence="2">Uncharacterized protein</fullName>
    </submittedName>
</protein>
<accession>A0A9J6EED5</accession>
<dbReference type="PANTHER" id="PTHR38487:SF1">
    <property type="entry name" value="PROTEIN ZIP4 HOMOLOG"/>
    <property type="match status" value="1"/>
</dbReference>
<dbReference type="VEuPathDB" id="VectorBase:LOC119164847"/>
<dbReference type="PANTHER" id="PTHR38487">
    <property type="entry name" value="TESTIS EXPRESSED 11"/>
    <property type="match status" value="1"/>
</dbReference>
<gene>
    <name evidence="2" type="ORF">HPB51_026100</name>
</gene>